<sequence>YYAGCDWNVFYWGEYPGLIDYLKERGIRYLVVDSYKIHMINPALRFLLTSDSLPPELSVVREIEFGGRKTRLLEYRP</sequence>
<comment type="caution">
    <text evidence="1">The sequence shown here is derived from an EMBL/GenBank/DDBJ whole genome shotgun (WGS) entry which is preliminary data.</text>
</comment>
<accession>X0XNB5</accession>
<evidence type="ECO:0000313" key="1">
    <source>
        <dbReference type="EMBL" id="GAG44675.1"/>
    </source>
</evidence>
<reference evidence="1" key="1">
    <citation type="journal article" date="2014" name="Front. Microbiol.">
        <title>High frequency of phylogenetically diverse reductive dehalogenase-homologous genes in deep subseafloor sedimentary metagenomes.</title>
        <authorList>
            <person name="Kawai M."/>
            <person name="Futagami T."/>
            <person name="Toyoda A."/>
            <person name="Takaki Y."/>
            <person name="Nishi S."/>
            <person name="Hori S."/>
            <person name="Arai W."/>
            <person name="Tsubouchi T."/>
            <person name="Morono Y."/>
            <person name="Uchiyama I."/>
            <person name="Ito T."/>
            <person name="Fujiyama A."/>
            <person name="Inagaki F."/>
            <person name="Takami H."/>
        </authorList>
    </citation>
    <scope>NUCLEOTIDE SEQUENCE</scope>
    <source>
        <strain evidence="1">Expedition CK06-06</strain>
    </source>
</reference>
<proteinExistence type="predicted"/>
<organism evidence="1">
    <name type="scientific">marine sediment metagenome</name>
    <dbReference type="NCBI Taxonomy" id="412755"/>
    <lineage>
        <taxon>unclassified sequences</taxon>
        <taxon>metagenomes</taxon>
        <taxon>ecological metagenomes</taxon>
    </lineage>
</organism>
<protein>
    <submittedName>
        <fullName evidence="1">Uncharacterized protein</fullName>
    </submittedName>
</protein>
<feature type="non-terminal residue" evidence="1">
    <location>
        <position position="1"/>
    </location>
</feature>
<dbReference type="AlphaFoldDB" id="X0XNB5"/>
<name>X0XNB5_9ZZZZ</name>
<gene>
    <name evidence="1" type="ORF">S01H1_84808</name>
</gene>
<dbReference type="EMBL" id="BARS01058013">
    <property type="protein sequence ID" value="GAG44675.1"/>
    <property type="molecule type" value="Genomic_DNA"/>
</dbReference>